<feature type="domain" description="PAS" evidence="16">
    <location>
        <begin position="269"/>
        <end position="317"/>
    </location>
</feature>
<dbReference type="Pfam" id="PF00989">
    <property type="entry name" value="PAS"/>
    <property type="match status" value="1"/>
</dbReference>
<evidence type="ECO:0000259" key="17">
    <source>
        <dbReference type="PROSITE" id="PS50885"/>
    </source>
</evidence>
<keyword evidence="13 14" id="KW-0472">Membrane</keyword>
<dbReference type="SUPFAM" id="SSF103190">
    <property type="entry name" value="Sensory domain-like"/>
    <property type="match status" value="1"/>
</dbReference>
<evidence type="ECO:0000313" key="18">
    <source>
        <dbReference type="EMBL" id="SMC47675.1"/>
    </source>
</evidence>
<dbReference type="SUPFAM" id="SSF55785">
    <property type="entry name" value="PYP-like sensor domain (PAS domain)"/>
    <property type="match status" value="1"/>
</dbReference>
<evidence type="ECO:0000256" key="10">
    <source>
        <dbReference type="ARBA" id="ARBA00022840"/>
    </source>
</evidence>
<dbReference type="Pfam" id="PF00512">
    <property type="entry name" value="HisKA"/>
    <property type="match status" value="1"/>
</dbReference>
<evidence type="ECO:0000256" key="3">
    <source>
        <dbReference type="ARBA" id="ARBA00012438"/>
    </source>
</evidence>
<evidence type="ECO:0000256" key="12">
    <source>
        <dbReference type="ARBA" id="ARBA00023012"/>
    </source>
</evidence>
<dbReference type="PROSITE" id="PS50885">
    <property type="entry name" value="HAMP"/>
    <property type="match status" value="1"/>
</dbReference>
<evidence type="ECO:0000313" key="19">
    <source>
        <dbReference type="Proteomes" id="UP000243884"/>
    </source>
</evidence>
<dbReference type="SMART" id="SM00387">
    <property type="entry name" value="HATPase_c"/>
    <property type="match status" value="1"/>
</dbReference>
<dbReference type="PROSITE" id="PS50109">
    <property type="entry name" value="HIS_KIN"/>
    <property type="match status" value="1"/>
</dbReference>
<dbReference type="Pfam" id="PF23846">
    <property type="entry name" value="Cache_WalK"/>
    <property type="match status" value="1"/>
</dbReference>
<dbReference type="CDD" id="cd00082">
    <property type="entry name" value="HisKA"/>
    <property type="match status" value="1"/>
</dbReference>
<keyword evidence="12" id="KW-0902">Two-component regulatory system</keyword>
<dbReference type="SUPFAM" id="SSF55874">
    <property type="entry name" value="ATPase domain of HSP90 chaperone/DNA topoisomerase II/histidine kinase"/>
    <property type="match status" value="1"/>
</dbReference>
<dbReference type="InterPro" id="IPR005467">
    <property type="entry name" value="His_kinase_dom"/>
</dbReference>
<evidence type="ECO:0000256" key="14">
    <source>
        <dbReference type="SAM" id="Phobius"/>
    </source>
</evidence>
<dbReference type="InterPro" id="IPR003661">
    <property type="entry name" value="HisK_dim/P_dom"/>
</dbReference>
<dbReference type="SMART" id="SM00091">
    <property type="entry name" value="PAS"/>
    <property type="match status" value="1"/>
</dbReference>
<feature type="domain" description="Histidine kinase" evidence="15">
    <location>
        <begin position="391"/>
        <end position="612"/>
    </location>
</feature>
<evidence type="ECO:0000256" key="13">
    <source>
        <dbReference type="ARBA" id="ARBA00023136"/>
    </source>
</evidence>
<dbReference type="OrthoDB" id="9813151at2"/>
<comment type="subcellular location">
    <subcellularLocation>
        <location evidence="2">Cell membrane</location>
        <topology evidence="2">Multi-pass membrane protein</topology>
    </subcellularLocation>
</comment>
<dbReference type="InterPro" id="IPR004358">
    <property type="entry name" value="Sig_transdc_His_kin-like_C"/>
</dbReference>
<evidence type="ECO:0000256" key="4">
    <source>
        <dbReference type="ARBA" id="ARBA00022475"/>
    </source>
</evidence>
<protein>
    <recommendedName>
        <fullName evidence="3">histidine kinase</fullName>
        <ecNumber evidence="3">2.7.13.3</ecNumber>
    </recommendedName>
</protein>
<dbReference type="Gene3D" id="3.30.450.20">
    <property type="entry name" value="PAS domain"/>
    <property type="match status" value="2"/>
</dbReference>
<evidence type="ECO:0000256" key="8">
    <source>
        <dbReference type="ARBA" id="ARBA00022741"/>
    </source>
</evidence>
<dbReference type="GO" id="GO:0006355">
    <property type="term" value="P:regulation of DNA-templated transcription"/>
    <property type="evidence" value="ECO:0007669"/>
    <property type="project" value="InterPro"/>
</dbReference>
<dbReference type="GO" id="GO:0004721">
    <property type="term" value="F:phosphoprotein phosphatase activity"/>
    <property type="evidence" value="ECO:0007669"/>
    <property type="project" value="TreeGrafter"/>
</dbReference>
<sequence>MEKRTTKVHIPFFRSIHFKIPLVFILLLLISLQLVGAYFIRQLESEMLVSFDDRIATQTHFLEDNVRGILQNDSLEQSEKNDQLNEVLKQFNNSEIIETQVIDDNAFLLATSNPTNRGLIGQRSTDKDVEQTIFTALQTESEGYNSEKSLRMKKYVFPVFSGDNSGSVIGVINLRVTLESVYAQVQRIAIIYITSSIVSLIFAIFLAFFISRGITQPLQAMKDQADQISEGDYSGQVKIYSEDEIGQLGNAINYLSVRVRDAQELTEAERQRLDSILKHMTDGVIATDRRGKVMIINDAALMFINAVREDIIGESIIDVLKLNGRYSFRGLFDEQESIVMDFSTEEQESLIKGEYSVIQRDSGFISGLVWVLTDITEHEKIERDRRQFVSNVSHELRTPLTSVKSYSEALSDGAIEDKEIADEFLTVIQTETDRMIRMINDLLRLSRMDSGREDVLPELTLFRQFVDYTLDRFDMMMTKDDDMHIEIKRELTDEAILVEIDQDKMMQVFDNIINNAIKYSPDGGTITVRLMTSNDEVILSIQDEGLGVPKQALPHLFERFYRVDKARSRAQGGTGLGLAIAKEVVELHGGRIWANSIENIGTTFFIALPIETLGGEDEWVDEI</sequence>
<keyword evidence="7 14" id="KW-0812">Transmembrane</keyword>
<dbReference type="STRING" id="371602.SAMN04487984_1337"/>
<dbReference type="Proteomes" id="UP000243884">
    <property type="component" value="Unassembled WGS sequence"/>
</dbReference>
<dbReference type="CDD" id="cd06225">
    <property type="entry name" value="HAMP"/>
    <property type="match status" value="1"/>
</dbReference>
<dbReference type="FunFam" id="1.10.287.130:FF:000001">
    <property type="entry name" value="Two-component sensor histidine kinase"/>
    <property type="match status" value="1"/>
</dbReference>
<keyword evidence="19" id="KW-1185">Reference proteome</keyword>
<dbReference type="PROSITE" id="PS50112">
    <property type="entry name" value="PAS"/>
    <property type="match status" value="1"/>
</dbReference>
<dbReference type="InterPro" id="IPR049814">
    <property type="entry name" value="Resp_reg_WalK"/>
</dbReference>
<dbReference type="EC" id="2.7.13.3" evidence="3"/>
<dbReference type="InterPro" id="IPR036097">
    <property type="entry name" value="HisK_dim/P_sf"/>
</dbReference>
<dbReference type="CDD" id="cd00075">
    <property type="entry name" value="HATPase"/>
    <property type="match status" value="1"/>
</dbReference>
<dbReference type="InterPro" id="IPR057640">
    <property type="entry name" value="Cache_WalK"/>
</dbReference>
<dbReference type="SMART" id="SM00388">
    <property type="entry name" value="HisKA"/>
    <property type="match status" value="1"/>
</dbReference>
<dbReference type="Gene3D" id="3.30.565.10">
    <property type="entry name" value="Histidine kinase-like ATPase, C-terminal domain"/>
    <property type="match status" value="1"/>
</dbReference>
<comment type="catalytic activity">
    <reaction evidence="1">
        <text>ATP + protein L-histidine = ADP + protein N-phospho-L-histidine.</text>
        <dbReference type="EC" id="2.7.13.3"/>
    </reaction>
</comment>
<keyword evidence="4" id="KW-1003">Cell membrane</keyword>
<dbReference type="SMART" id="SM00304">
    <property type="entry name" value="HAMP"/>
    <property type="match status" value="1"/>
</dbReference>
<keyword evidence="10" id="KW-0067">ATP-binding</keyword>
<organism evidence="18 19">
    <name type="scientific">Aerococcus suis</name>
    <dbReference type="NCBI Taxonomy" id="371602"/>
    <lineage>
        <taxon>Bacteria</taxon>
        <taxon>Bacillati</taxon>
        <taxon>Bacillota</taxon>
        <taxon>Bacilli</taxon>
        <taxon>Lactobacillales</taxon>
        <taxon>Aerococcaceae</taxon>
        <taxon>Aerococcus</taxon>
    </lineage>
</organism>
<feature type="transmembrane region" description="Helical" evidence="14">
    <location>
        <begin position="20"/>
        <end position="40"/>
    </location>
</feature>
<dbReference type="InterPro" id="IPR003594">
    <property type="entry name" value="HATPase_dom"/>
</dbReference>
<dbReference type="InterPro" id="IPR029151">
    <property type="entry name" value="Sensor-like_sf"/>
</dbReference>
<dbReference type="Pfam" id="PF02518">
    <property type="entry name" value="HATPase_c"/>
    <property type="match status" value="1"/>
</dbReference>
<dbReference type="InterPro" id="IPR003660">
    <property type="entry name" value="HAMP_dom"/>
</dbReference>
<dbReference type="InterPro" id="IPR000014">
    <property type="entry name" value="PAS"/>
</dbReference>
<evidence type="ECO:0000256" key="5">
    <source>
        <dbReference type="ARBA" id="ARBA00022553"/>
    </source>
</evidence>
<dbReference type="InterPro" id="IPR050351">
    <property type="entry name" value="BphY/WalK/GraS-like"/>
</dbReference>
<evidence type="ECO:0000259" key="15">
    <source>
        <dbReference type="PROSITE" id="PS50109"/>
    </source>
</evidence>
<evidence type="ECO:0000256" key="11">
    <source>
        <dbReference type="ARBA" id="ARBA00022989"/>
    </source>
</evidence>
<dbReference type="GO" id="GO:0016036">
    <property type="term" value="P:cellular response to phosphate starvation"/>
    <property type="evidence" value="ECO:0007669"/>
    <property type="project" value="TreeGrafter"/>
</dbReference>
<evidence type="ECO:0000256" key="1">
    <source>
        <dbReference type="ARBA" id="ARBA00000085"/>
    </source>
</evidence>
<evidence type="ECO:0000259" key="16">
    <source>
        <dbReference type="PROSITE" id="PS50112"/>
    </source>
</evidence>
<dbReference type="CDD" id="cd00130">
    <property type="entry name" value="PAS"/>
    <property type="match status" value="1"/>
</dbReference>
<dbReference type="Gene3D" id="1.10.287.130">
    <property type="match status" value="1"/>
</dbReference>
<dbReference type="PANTHER" id="PTHR45453">
    <property type="entry name" value="PHOSPHATE REGULON SENSOR PROTEIN PHOR"/>
    <property type="match status" value="1"/>
</dbReference>
<dbReference type="EMBL" id="FWXK01000008">
    <property type="protein sequence ID" value="SMC47675.1"/>
    <property type="molecule type" value="Genomic_DNA"/>
</dbReference>
<dbReference type="PANTHER" id="PTHR45453:SF1">
    <property type="entry name" value="PHOSPHATE REGULON SENSOR PROTEIN PHOR"/>
    <property type="match status" value="1"/>
</dbReference>
<evidence type="ECO:0000256" key="2">
    <source>
        <dbReference type="ARBA" id="ARBA00004651"/>
    </source>
</evidence>
<keyword evidence="9 18" id="KW-0418">Kinase</keyword>
<dbReference type="InterPro" id="IPR036890">
    <property type="entry name" value="HATPase_C_sf"/>
</dbReference>
<dbReference type="PRINTS" id="PR00344">
    <property type="entry name" value="BCTRLSENSOR"/>
</dbReference>
<dbReference type="FunFam" id="3.30.565.10:FF:000006">
    <property type="entry name" value="Sensor histidine kinase WalK"/>
    <property type="match status" value="1"/>
</dbReference>
<feature type="domain" description="HAMP" evidence="17">
    <location>
        <begin position="212"/>
        <end position="264"/>
    </location>
</feature>
<dbReference type="NCBIfam" id="NF033092">
    <property type="entry name" value="HK_WalK"/>
    <property type="match status" value="1"/>
</dbReference>
<dbReference type="SUPFAM" id="SSF47384">
    <property type="entry name" value="Homodimeric domain of signal transducing histidine kinase"/>
    <property type="match status" value="1"/>
</dbReference>
<accession>A0A1W1ZGK8</accession>
<evidence type="ECO:0000256" key="9">
    <source>
        <dbReference type="ARBA" id="ARBA00022777"/>
    </source>
</evidence>
<gene>
    <name evidence="18" type="ORF">SAMN04487984_1337</name>
</gene>
<dbReference type="AlphaFoldDB" id="A0A1W1ZGK8"/>
<keyword evidence="6" id="KW-0808">Transferase</keyword>
<dbReference type="Pfam" id="PF00672">
    <property type="entry name" value="HAMP"/>
    <property type="match status" value="1"/>
</dbReference>
<feature type="transmembrane region" description="Helical" evidence="14">
    <location>
        <begin position="188"/>
        <end position="210"/>
    </location>
</feature>
<keyword evidence="11 14" id="KW-1133">Transmembrane helix</keyword>
<keyword evidence="5" id="KW-0597">Phosphoprotein</keyword>
<evidence type="ECO:0000256" key="6">
    <source>
        <dbReference type="ARBA" id="ARBA00022679"/>
    </source>
</evidence>
<dbReference type="InterPro" id="IPR013767">
    <property type="entry name" value="PAS_fold"/>
</dbReference>
<proteinExistence type="predicted"/>
<dbReference type="GO" id="GO:0000155">
    <property type="term" value="F:phosphorelay sensor kinase activity"/>
    <property type="evidence" value="ECO:0007669"/>
    <property type="project" value="InterPro"/>
</dbReference>
<dbReference type="InterPro" id="IPR035965">
    <property type="entry name" value="PAS-like_dom_sf"/>
</dbReference>
<reference evidence="19" key="1">
    <citation type="submission" date="2017-04" db="EMBL/GenBank/DDBJ databases">
        <authorList>
            <person name="Varghese N."/>
            <person name="Submissions S."/>
        </authorList>
    </citation>
    <scope>NUCLEOTIDE SEQUENCE [LARGE SCALE GENOMIC DNA]</scope>
    <source>
        <strain evidence="19">DSM 21500</strain>
    </source>
</reference>
<dbReference type="GO" id="GO:0005886">
    <property type="term" value="C:plasma membrane"/>
    <property type="evidence" value="ECO:0007669"/>
    <property type="project" value="UniProtKB-SubCell"/>
</dbReference>
<keyword evidence="8" id="KW-0547">Nucleotide-binding</keyword>
<dbReference type="GO" id="GO:0005524">
    <property type="term" value="F:ATP binding"/>
    <property type="evidence" value="ECO:0007669"/>
    <property type="project" value="UniProtKB-KW"/>
</dbReference>
<evidence type="ECO:0000256" key="7">
    <source>
        <dbReference type="ARBA" id="ARBA00022692"/>
    </source>
</evidence>
<dbReference type="SUPFAM" id="SSF158472">
    <property type="entry name" value="HAMP domain-like"/>
    <property type="match status" value="1"/>
</dbReference>
<dbReference type="RefSeq" id="WP_084099442.1">
    <property type="nucleotide sequence ID" value="NZ_FWXK01000008.1"/>
</dbReference>
<dbReference type="NCBIfam" id="TIGR00229">
    <property type="entry name" value="sensory_box"/>
    <property type="match status" value="1"/>
</dbReference>
<dbReference type="Gene3D" id="1.10.8.500">
    <property type="entry name" value="HAMP domain in histidine kinase"/>
    <property type="match status" value="1"/>
</dbReference>
<name>A0A1W1ZGK8_9LACT</name>